<dbReference type="Gene3D" id="1.10.390.10">
    <property type="entry name" value="Neutral Protease Domain 2"/>
    <property type="match status" value="1"/>
</dbReference>
<evidence type="ECO:0000259" key="3">
    <source>
        <dbReference type="Pfam" id="PF01433"/>
    </source>
</evidence>
<evidence type="ECO:0000313" key="5">
    <source>
        <dbReference type="Proteomes" id="UP000582837"/>
    </source>
</evidence>
<accession>A0A841GTE6</accession>
<keyword evidence="4" id="KW-0645">Protease</keyword>
<name>A0A841GTE6_9BACT</name>
<keyword evidence="5" id="KW-1185">Reference proteome</keyword>
<dbReference type="GO" id="GO:0004177">
    <property type="term" value="F:aminopeptidase activity"/>
    <property type="evidence" value="ECO:0007669"/>
    <property type="project" value="UniProtKB-KW"/>
</dbReference>
<feature type="binding site" evidence="1">
    <location>
        <position position="355"/>
    </location>
    <ligand>
        <name>Zn(2+)</name>
        <dbReference type="ChEBI" id="CHEBI:29105"/>
        <note>catalytic</note>
    </ligand>
</feature>
<dbReference type="EMBL" id="JACHIA010000003">
    <property type="protein sequence ID" value="MBB6069829.1"/>
    <property type="molecule type" value="Genomic_DNA"/>
</dbReference>
<dbReference type="Gene3D" id="2.60.40.1730">
    <property type="entry name" value="tricorn interacting facor f3 domain"/>
    <property type="match status" value="1"/>
</dbReference>
<sequence>MRRLALLAALALFPAALHAQPEPLTRADTLRGSIGPARAWWDVTFYDLNVAVSPGDSTITGSTGITYRVLRPRTEMQVDLGAQLNVDSIVQDGRTLRYRRDGDALFVTLRAPQPAGASKTVRVHYRGRPRVALNAPWDGGLVWARDSIGNPWIATAVQGTGASAWWPNKDTQADEPDSQAVAITVPRGMADVSNGRLRRTTENADGTTTYHWFVTSPINNYGVAINAGSYAHYSEEYQGEGGRLTLDFWPLAYHLDAARRQWAQTRPMLQCFEHWFGPYPWYEDGFKLVETPHLGMEHQSAVAYGNHFRNGYLGRDLSGTGLGLEWDFILVHESGHEWFGNNITTRDIADMWVHEGFTTYSEALYTECQQGKDAGARYVIGQRRIVQNDEPIIGPYGVNREGSGDMYPKAANMLHTIRHLVNDDERWRGILRGLNQTFRRQVVTGAQIQEYVSREAGMDLTRVFAQYLTTTMIPVLEYRVQNGTLSYRWANVVRGFDMPVRATTAPGAYTLLRPTTAWQTVPTTVAASEFRVDENFYVQTVDVVAAGK</sequence>
<keyword evidence="4" id="KW-0378">Hydrolase</keyword>
<gene>
    <name evidence="4" type="ORF">HNQ61_001446</name>
</gene>
<dbReference type="GO" id="GO:0008270">
    <property type="term" value="F:zinc ion binding"/>
    <property type="evidence" value="ECO:0007669"/>
    <property type="project" value="InterPro"/>
</dbReference>
<dbReference type="Proteomes" id="UP000582837">
    <property type="component" value="Unassembled WGS sequence"/>
</dbReference>
<dbReference type="PANTHER" id="PTHR45726:SF3">
    <property type="entry name" value="LEUKOTRIENE A-4 HYDROLASE"/>
    <property type="match status" value="1"/>
</dbReference>
<dbReference type="InterPro" id="IPR027268">
    <property type="entry name" value="Peptidase_M4/M1_CTD_sf"/>
</dbReference>
<dbReference type="PANTHER" id="PTHR45726">
    <property type="entry name" value="LEUKOTRIENE A-4 HYDROLASE"/>
    <property type="match status" value="1"/>
</dbReference>
<dbReference type="InterPro" id="IPR042097">
    <property type="entry name" value="Aminopeptidase_N-like_N_sf"/>
</dbReference>
<dbReference type="Pfam" id="PF01433">
    <property type="entry name" value="Peptidase_M1"/>
    <property type="match status" value="1"/>
</dbReference>
<feature type="chain" id="PRO_5032959979" evidence="2">
    <location>
        <begin position="20"/>
        <end position="548"/>
    </location>
</feature>
<evidence type="ECO:0000256" key="2">
    <source>
        <dbReference type="SAM" id="SignalP"/>
    </source>
</evidence>
<proteinExistence type="predicted"/>
<evidence type="ECO:0000313" key="4">
    <source>
        <dbReference type="EMBL" id="MBB6069829.1"/>
    </source>
</evidence>
<dbReference type="InterPro" id="IPR034015">
    <property type="entry name" value="M1_LTA4H"/>
</dbReference>
<dbReference type="GO" id="GO:0008237">
    <property type="term" value="F:metallopeptidase activity"/>
    <property type="evidence" value="ECO:0007669"/>
    <property type="project" value="InterPro"/>
</dbReference>
<organism evidence="4 5">
    <name type="scientific">Longimicrobium terrae</name>
    <dbReference type="NCBI Taxonomy" id="1639882"/>
    <lineage>
        <taxon>Bacteria</taxon>
        <taxon>Pseudomonadati</taxon>
        <taxon>Gemmatimonadota</taxon>
        <taxon>Longimicrobiia</taxon>
        <taxon>Longimicrobiales</taxon>
        <taxon>Longimicrobiaceae</taxon>
        <taxon>Longimicrobium</taxon>
    </lineage>
</organism>
<keyword evidence="4" id="KW-0031">Aminopeptidase</keyword>
<comment type="cofactor">
    <cofactor evidence="1">
        <name>Zn(2+)</name>
        <dbReference type="ChEBI" id="CHEBI:29105"/>
    </cofactor>
    <text evidence="1">Binds 1 zinc ion per subunit.</text>
</comment>
<dbReference type="RefSeq" id="WP_170036043.1">
    <property type="nucleotide sequence ID" value="NZ_JABDTL010000002.1"/>
</dbReference>
<dbReference type="SUPFAM" id="SSF55486">
    <property type="entry name" value="Metalloproteases ('zincins'), catalytic domain"/>
    <property type="match status" value="1"/>
</dbReference>
<feature type="domain" description="Peptidase M1 membrane alanine aminopeptidase" evidence="3">
    <location>
        <begin position="325"/>
        <end position="467"/>
    </location>
</feature>
<dbReference type="AlphaFoldDB" id="A0A841GTE6"/>
<keyword evidence="2" id="KW-0732">Signal</keyword>
<protein>
    <submittedName>
        <fullName evidence="4">Aminopeptidase N</fullName>
    </submittedName>
</protein>
<reference evidence="4 5" key="1">
    <citation type="submission" date="2020-08" db="EMBL/GenBank/DDBJ databases">
        <title>Genomic Encyclopedia of Type Strains, Phase IV (KMG-IV): sequencing the most valuable type-strain genomes for metagenomic binning, comparative biology and taxonomic classification.</title>
        <authorList>
            <person name="Goeker M."/>
        </authorList>
    </citation>
    <scope>NUCLEOTIDE SEQUENCE [LARGE SCALE GENOMIC DNA]</scope>
    <source>
        <strain evidence="4 5">DSM 29007</strain>
    </source>
</reference>
<keyword evidence="1" id="KW-0862">Zinc</keyword>
<keyword evidence="1" id="KW-0479">Metal-binding</keyword>
<feature type="signal peptide" evidence="2">
    <location>
        <begin position="1"/>
        <end position="19"/>
    </location>
</feature>
<dbReference type="SUPFAM" id="SSF63737">
    <property type="entry name" value="Leukotriene A4 hydrolase N-terminal domain"/>
    <property type="match status" value="1"/>
</dbReference>
<evidence type="ECO:0000256" key="1">
    <source>
        <dbReference type="PIRSR" id="PIRSR634015-3"/>
    </source>
</evidence>
<feature type="binding site" evidence="1">
    <location>
        <position position="336"/>
    </location>
    <ligand>
        <name>Zn(2+)</name>
        <dbReference type="ChEBI" id="CHEBI:29105"/>
        <note>catalytic</note>
    </ligand>
</feature>
<dbReference type="CDD" id="cd09603">
    <property type="entry name" value="M1_APN_like"/>
    <property type="match status" value="1"/>
</dbReference>
<feature type="binding site" evidence="1">
    <location>
        <position position="332"/>
    </location>
    <ligand>
        <name>Zn(2+)</name>
        <dbReference type="ChEBI" id="CHEBI:29105"/>
        <note>catalytic</note>
    </ligand>
</feature>
<dbReference type="InterPro" id="IPR014782">
    <property type="entry name" value="Peptidase_M1_dom"/>
</dbReference>
<comment type="caution">
    <text evidence="4">The sequence shown here is derived from an EMBL/GenBank/DDBJ whole genome shotgun (WGS) entry which is preliminary data.</text>
</comment>